<comment type="caution">
    <text evidence="1">The sequence shown here is derived from an EMBL/GenBank/DDBJ whole genome shotgun (WGS) entry which is preliminary data.</text>
</comment>
<dbReference type="AlphaFoldDB" id="A0ABD5XUZ2"/>
<proteinExistence type="predicted"/>
<organism evidence="1 2">
    <name type="scientific">Halobaculum litoreum</name>
    <dbReference type="NCBI Taxonomy" id="3031998"/>
    <lineage>
        <taxon>Archaea</taxon>
        <taxon>Methanobacteriati</taxon>
        <taxon>Methanobacteriota</taxon>
        <taxon>Stenosarchaea group</taxon>
        <taxon>Halobacteria</taxon>
        <taxon>Halobacteriales</taxon>
        <taxon>Haloferacaceae</taxon>
        <taxon>Halobaculum</taxon>
    </lineage>
</organism>
<protein>
    <submittedName>
        <fullName evidence="1">Uncharacterized protein</fullName>
    </submittedName>
</protein>
<dbReference type="EMBL" id="JBHSZG010000001">
    <property type="protein sequence ID" value="MFC7136997.1"/>
    <property type="molecule type" value="Genomic_DNA"/>
</dbReference>
<gene>
    <name evidence="1" type="ORF">ACFQRB_12060</name>
</gene>
<reference evidence="1 2" key="1">
    <citation type="journal article" date="2019" name="Int. J. Syst. Evol. Microbiol.">
        <title>The Global Catalogue of Microorganisms (GCM) 10K type strain sequencing project: providing services to taxonomists for standard genome sequencing and annotation.</title>
        <authorList>
            <consortium name="The Broad Institute Genomics Platform"/>
            <consortium name="The Broad Institute Genome Sequencing Center for Infectious Disease"/>
            <person name="Wu L."/>
            <person name="Ma J."/>
        </authorList>
    </citation>
    <scope>NUCLEOTIDE SEQUENCE [LARGE SCALE GENOMIC DNA]</scope>
    <source>
        <strain evidence="1 2">DT92</strain>
    </source>
</reference>
<evidence type="ECO:0000313" key="1">
    <source>
        <dbReference type="EMBL" id="MFC7136997.1"/>
    </source>
</evidence>
<dbReference type="Proteomes" id="UP001596368">
    <property type="component" value="Unassembled WGS sequence"/>
</dbReference>
<evidence type="ECO:0000313" key="2">
    <source>
        <dbReference type="Proteomes" id="UP001596368"/>
    </source>
</evidence>
<keyword evidence="2" id="KW-1185">Reference proteome</keyword>
<sequence length="62" mass="6388">MIAPFVGASIFDDLVVDGFRLLVRAGIVDVDVGPADAPRWGWPTSCTSARSGSARSCSSCGS</sequence>
<name>A0ABD5XUZ2_9EURY</name>
<accession>A0ABD5XUZ2</accession>